<evidence type="ECO:0000256" key="3">
    <source>
        <dbReference type="ARBA" id="ARBA00022756"/>
    </source>
</evidence>
<comment type="similarity">
    <text evidence="5">Belongs to the AB hydrolase superfamily. Carboxylesterase BioH family.</text>
</comment>
<feature type="active site" description="Nucleophile" evidence="5">
    <location>
        <position position="70"/>
    </location>
</feature>
<dbReference type="GO" id="GO:0090499">
    <property type="term" value="F:pimelyl-[acyl-carrier protein] methyl ester esterase activity"/>
    <property type="evidence" value="ECO:0007669"/>
    <property type="project" value="UniProtKB-EC"/>
</dbReference>
<reference evidence="7 8" key="1">
    <citation type="submission" date="2019-03" db="EMBL/GenBank/DDBJ databases">
        <title>Genome sequence of Thiobacillaceae bacterium LSR1, a sulfur-oxidizing bacterium isolated from freshwater sediment.</title>
        <authorList>
            <person name="Li S."/>
        </authorList>
    </citation>
    <scope>NUCLEOTIDE SEQUENCE [LARGE SCALE GENOMIC DNA]</scope>
    <source>
        <strain evidence="7 8">LSR1</strain>
    </source>
</reference>
<feature type="binding site" evidence="5">
    <location>
        <position position="224"/>
    </location>
    <ligand>
        <name>substrate</name>
    </ligand>
</feature>
<feature type="active site" evidence="5">
    <location>
        <position position="196"/>
    </location>
</feature>
<feature type="binding site" evidence="5">
    <location>
        <begin position="70"/>
        <end position="71"/>
    </location>
    <ligand>
        <name>substrate</name>
    </ligand>
</feature>
<dbReference type="Proteomes" id="UP000295443">
    <property type="component" value="Unassembled WGS sequence"/>
</dbReference>
<dbReference type="GO" id="GO:0009102">
    <property type="term" value="P:biotin biosynthetic process"/>
    <property type="evidence" value="ECO:0007669"/>
    <property type="project" value="UniProtKB-UniRule"/>
</dbReference>
<dbReference type="EC" id="3.1.1.85" evidence="5"/>
<dbReference type="HAMAP" id="MF_01260">
    <property type="entry name" value="Carboxylester"/>
    <property type="match status" value="1"/>
</dbReference>
<evidence type="ECO:0000313" key="7">
    <source>
        <dbReference type="EMBL" id="TCJ18166.1"/>
    </source>
</evidence>
<dbReference type="OrthoDB" id="9798888at2"/>
<dbReference type="GO" id="GO:0005737">
    <property type="term" value="C:cytoplasm"/>
    <property type="evidence" value="ECO:0007669"/>
    <property type="project" value="UniProtKB-SubCell"/>
</dbReference>
<evidence type="ECO:0000256" key="4">
    <source>
        <dbReference type="ARBA" id="ARBA00022801"/>
    </source>
</evidence>
<dbReference type="AlphaFoldDB" id="A0A4R1BLE1"/>
<keyword evidence="2 5" id="KW-0963">Cytoplasm</keyword>
<proteinExistence type="inferred from homology"/>
<feature type="domain" description="AB hydrolase-1" evidence="6">
    <location>
        <begin position="4"/>
        <end position="231"/>
    </location>
</feature>
<comment type="caution">
    <text evidence="7">The sequence shown here is derived from an EMBL/GenBank/DDBJ whole genome shotgun (WGS) entry which is preliminary data.</text>
</comment>
<evidence type="ECO:0000259" key="6">
    <source>
        <dbReference type="Pfam" id="PF00561"/>
    </source>
</evidence>
<feature type="active site" evidence="5">
    <location>
        <position position="224"/>
    </location>
</feature>
<comment type="catalytic activity">
    <reaction evidence="5">
        <text>6-carboxyhexanoyl-[ACP] methyl ester + H2O = 6-carboxyhexanoyl-[ACP] + methanol + H(+)</text>
        <dbReference type="Rhea" id="RHEA:42700"/>
        <dbReference type="Rhea" id="RHEA-COMP:9955"/>
        <dbReference type="Rhea" id="RHEA-COMP:10186"/>
        <dbReference type="ChEBI" id="CHEBI:15377"/>
        <dbReference type="ChEBI" id="CHEBI:15378"/>
        <dbReference type="ChEBI" id="CHEBI:17790"/>
        <dbReference type="ChEBI" id="CHEBI:78846"/>
        <dbReference type="ChEBI" id="CHEBI:82735"/>
        <dbReference type="EC" id="3.1.1.85"/>
    </reaction>
</comment>
<dbReference type="InterPro" id="IPR029058">
    <property type="entry name" value="AB_hydrolase_fold"/>
</dbReference>
<sequence>MSLPVILLHGWGLHGGIWNEVASRLDNRAVAQPELPGYGTVATVTPYDAAGLADALAAGHPGRRVVVGWSMGGMAALAWAARHPDQVAGLVLVATNPAFVSRADWPHGLAPEVLAGFAEALASDYRGTLLRFLSLQARGGDDARATVGRLRETVFARGEPAPGVLADGLALLRAVDLRAEASRIACPTLVLHGEHDNLCPAGAAAWLAEAIPDARLACHPRAAHAPFLSHPDWFVTQLRGFLDELET</sequence>
<dbReference type="Pfam" id="PF00561">
    <property type="entry name" value="Abhydrolase_1"/>
    <property type="match status" value="1"/>
</dbReference>
<dbReference type="RefSeq" id="WP_131444764.1">
    <property type="nucleotide sequence ID" value="NZ_SJZB01000012.1"/>
</dbReference>
<keyword evidence="4 5" id="KW-0378">Hydrolase</keyword>
<comment type="subcellular location">
    <subcellularLocation>
        <location evidence="5">Cytoplasm</location>
    </subcellularLocation>
</comment>
<dbReference type="InterPro" id="IPR000073">
    <property type="entry name" value="AB_hydrolase_1"/>
</dbReference>
<keyword evidence="1 5" id="KW-0719">Serine esterase</keyword>
<dbReference type="PANTHER" id="PTHR43194:SF5">
    <property type="entry name" value="PIMELOYL-[ACYL-CARRIER PROTEIN] METHYL ESTER ESTERASE"/>
    <property type="match status" value="1"/>
</dbReference>
<keyword evidence="8" id="KW-1185">Reference proteome</keyword>
<name>A0A4R1BLE1_9PROT</name>
<evidence type="ECO:0000256" key="5">
    <source>
        <dbReference type="HAMAP-Rule" id="MF_01260"/>
    </source>
</evidence>
<dbReference type="SUPFAM" id="SSF53474">
    <property type="entry name" value="alpha/beta-Hydrolases"/>
    <property type="match status" value="1"/>
</dbReference>
<comment type="function">
    <text evidence="5">The physiological role of BioH is to remove the methyl group introduced by BioC when the pimeloyl moiety is complete. It allows to synthesize pimeloyl-ACP via the fatty acid synthetic pathway through the hydrolysis of the ester bonds of pimeloyl-ACP esters.</text>
</comment>
<keyword evidence="3 5" id="KW-0093">Biotin biosynthesis</keyword>
<gene>
    <name evidence="5 7" type="primary">bioH</name>
    <name evidence="7" type="ORF">EZJ19_02720</name>
</gene>
<dbReference type="InterPro" id="IPR010076">
    <property type="entry name" value="BioH"/>
</dbReference>
<organism evidence="7 8">
    <name type="scientific">Parasulfuritortus cantonensis</name>
    <dbReference type="NCBI Taxonomy" id="2528202"/>
    <lineage>
        <taxon>Bacteria</taxon>
        <taxon>Pseudomonadati</taxon>
        <taxon>Pseudomonadota</taxon>
        <taxon>Betaproteobacteria</taxon>
        <taxon>Nitrosomonadales</taxon>
        <taxon>Thiobacillaceae</taxon>
        <taxon>Parasulfuritortus</taxon>
    </lineage>
</organism>
<comment type="subunit">
    <text evidence="5">Monomer.</text>
</comment>
<accession>A0A4R1BLE1</accession>
<comment type="pathway">
    <text evidence="5">Cofactor biosynthesis; biotin biosynthesis.</text>
</comment>
<protein>
    <recommendedName>
        <fullName evidence="5">Pimeloyl-[acyl-carrier protein] methyl ester esterase</fullName>
        <ecNumber evidence="5">3.1.1.85</ecNumber>
    </recommendedName>
    <alternativeName>
        <fullName evidence="5">Biotin synthesis protein BioH</fullName>
    </alternativeName>
    <alternativeName>
        <fullName evidence="5">Carboxylesterase BioH</fullName>
    </alternativeName>
</protein>
<dbReference type="Gene3D" id="3.40.50.1820">
    <property type="entry name" value="alpha/beta hydrolase"/>
    <property type="match status" value="1"/>
</dbReference>
<feature type="binding site" evidence="5">
    <location>
        <begin position="132"/>
        <end position="136"/>
    </location>
    <ligand>
        <name>substrate</name>
    </ligand>
</feature>
<dbReference type="NCBIfam" id="TIGR01738">
    <property type="entry name" value="bioH"/>
    <property type="match status" value="1"/>
</dbReference>
<dbReference type="InterPro" id="IPR050228">
    <property type="entry name" value="Carboxylesterase_BioH"/>
</dbReference>
<dbReference type="EMBL" id="SJZB01000012">
    <property type="protein sequence ID" value="TCJ18166.1"/>
    <property type="molecule type" value="Genomic_DNA"/>
</dbReference>
<evidence type="ECO:0000256" key="1">
    <source>
        <dbReference type="ARBA" id="ARBA00022487"/>
    </source>
</evidence>
<feature type="binding site" evidence="5">
    <location>
        <position position="11"/>
    </location>
    <ligand>
        <name>substrate</name>
    </ligand>
</feature>
<dbReference type="PANTHER" id="PTHR43194">
    <property type="entry name" value="HYDROLASE ALPHA/BETA FOLD FAMILY"/>
    <property type="match status" value="1"/>
</dbReference>
<evidence type="ECO:0000313" key="8">
    <source>
        <dbReference type="Proteomes" id="UP000295443"/>
    </source>
</evidence>
<dbReference type="UniPathway" id="UPA00078"/>
<evidence type="ECO:0000256" key="2">
    <source>
        <dbReference type="ARBA" id="ARBA00022490"/>
    </source>
</evidence>